<comment type="caution">
    <text evidence="7">The sequence shown here is derived from an EMBL/GenBank/DDBJ whole genome shotgun (WGS) entry which is preliminary data.</text>
</comment>
<dbReference type="GO" id="GO:0030313">
    <property type="term" value="C:cell envelope"/>
    <property type="evidence" value="ECO:0007669"/>
    <property type="project" value="UniProtKB-SubCell"/>
</dbReference>
<dbReference type="InterPro" id="IPR028082">
    <property type="entry name" value="Peripla_BP_I"/>
</dbReference>
<dbReference type="Proteomes" id="UP000196475">
    <property type="component" value="Unassembled WGS sequence"/>
</dbReference>
<feature type="compositionally biased region" description="Low complexity" evidence="4">
    <location>
        <begin position="31"/>
        <end position="54"/>
    </location>
</feature>
<reference evidence="8" key="1">
    <citation type="submission" date="2016-06" db="EMBL/GenBank/DDBJ databases">
        <authorList>
            <person name="Nascimento L."/>
            <person name="Pereira R.V."/>
            <person name="Martins L.F."/>
            <person name="Quaggio R.B."/>
            <person name="Silva A.M."/>
            <person name="Setubal J.C."/>
        </authorList>
    </citation>
    <scope>NUCLEOTIDE SEQUENCE [LARGE SCALE GENOMIC DNA]</scope>
</reference>
<accession>A0A1Y3PKU6</accession>
<dbReference type="PANTHER" id="PTHR46847">
    <property type="entry name" value="D-ALLOSE-BINDING PERIPLASMIC PROTEIN-RELATED"/>
    <property type="match status" value="1"/>
</dbReference>
<dbReference type="EMBL" id="LZRT01000071">
    <property type="protein sequence ID" value="OUM87684.1"/>
    <property type="molecule type" value="Genomic_DNA"/>
</dbReference>
<dbReference type="CDD" id="cd06308">
    <property type="entry name" value="PBP1_sensor_kinase-like"/>
    <property type="match status" value="1"/>
</dbReference>
<dbReference type="PANTHER" id="PTHR46847:SF1">
    <property type="entry name" value="D-ALLOSE-BINDING PERIPLASMIC PROTEIN-RELATED"/>
    <property type="match status" value="1"/>
</dbReference>
<evidence type="ECO:0000313" key="8">
    <source>
        <dbReference type="Proteomes" id="UP000196475"/>
    </source>
</evidence>
<feature type="chain" id="PRO_5038881645" description="Periplasmic binding protein domain-containing protein" evidence="5">
    <location>
        <begin position="23"/>
        <end position="353"/>
    </location>
</feature>
<dbReference type="SUPFAM" id="SSF53822">
    <property type="entry name" value="Periplasmic binding protein-like I"/>
    <property type="match status" value="1"/>
</dbReference>
<dbReference type="GO" id="GO:0030246">
    <property type="term" value="F:carbohydrate binding"/>
    <property type="evidence" value="ECO:0007669"/>
    <property type="project" value="UniProtKB-ARBA"/>
</dbReference>
<evidence type="ECO:0000256" key="5">
    <source>
        <dbReference type="SAM" id="SignalP"/>
    </source>
</evidence>
<comment type="similarity">
    <text evidence="2">Belongs to the bacterial solute-binding protein 2 family.</text>
</comment>
<dbReference type="AlphaFoldDB" id="A0A1Y3PKU6"/>
<protein>
    <recommendedName>
        <fullName evidence="6">Periplasmic binding protein domain-containing protein</fullName>
    </recommendedName>
</protein>
<dbReference type="PROSITE" id="PS51257">
    <property type="entry name" value="PROKAR_LIPOPROTEIN"/>
    <property type="match status" value="1"/>
</dbReference>
<name>A0A1Y3PKU6_9BACI</name>
<dbReference type="InterPro" id="IPR025997">
    <property type="entry name" value="SBP_2_dom"/>
</dbReference>
<feature type="region of interest" description="Disordered" evidence="4">
    <location>
        <begin position="31"/>
        <end position="61"/>
    </location>
</feature>
<dbReference type="Pfam" id="PF13407">
    <property type="entry name" value="Peripla_BP_4"/>
    <property type="match status" value="1"/>
</dbReference>
<evidence type="ECO:0000256" key="3">
    <source>
        <dbReference type="ARBA" id="ARBA00022729"/>
    </source>
</evidence>
<feature type="signal peptide" evidence="5">
    <location>
        <begin position="1"/>
        <end position="22"/>
    </location>
</feature>
<evidence type="ECO:0000313" key="7">
    <source>
        <dbReference type="EMBL" id="OUM87684.1"/>
    </source>
</evidence>
<proteinExistence type="inferred from homology"/>
<comment type="subcellular location">
    <subcellularLocation>
        <location evidence="1">Cell envelope</location>
    </subcellularLocation>
</comment>
<evidence type="ECO:0000259" key="6">
    <source>
        <dbReference type="Pfam" id="PF13407"/>
    </source>
</evidence>
<feature type="domain" description="Periplasmic binding protein" evidence="6">
    <location>
        <begin position="68"/>
        <end position="327"/>
    </location>
</feature>
<gene>
    <name evidence="7" type="ORF">BAA01_09800</name>
</gene>
<sequence length="353" mass="37630">MNRLKKMVALTLAVLLVAFLLAACGSGSSQNQSGASGSSSSPQALQPQQTSQPSDGQSASTGDKKIVIGFSQGWSGITWLRIMREDILAAAKELGVEVQVSDGDNKAEKQLADIEDFISKKVDALIISTYQAQAIAPGAQKALDAGIPVIVISSDIPGITPTVHLTSDAKETGRMAGEYIAQVLGGKGNIIQLTGREGSVVNRDRGLGFEEILAKYPDMKRVAQQTANYERNEAIQVMEDLLQVHKDIQAVYAHNDEMAMGASMVLRKHGYTIYPKDPNGVVVVGVDALEEPILKAIKDGDLSASLRYITFGREAVQAAVDIINGKEVPQKIILPTPLVTQENVDEYLTGSGG</sequence>
<keyword evidence="3 5" id="KW-0732">Signal</keyword>
<dbReference type="Gene3D" id="3.40.50.2300">
    <property type="match status" value="2"/>
</dbReference>
<evidence type="ECO:0000256" key="2">
    <source>
        <dbReference type="ARBA" id="ARBA00007639"/>
    </source>
</evidence>
<organism evidence="7 8">
    <name type="scientific">Bacillus thermozeamaize</name>
    <dbReference type="NCBI Taxonomy" id="230954"/>
    <lineage>
        <taxon>Bacteria</taxon>
        <taxon>Bacillati</taxon>
        <taxon>Bacillota</taxon>
        <taxon>Bacilli</taxon>
        <taxon>Bacillales</taxon>
        <taxon>Bacillaceae</taxon>
        <taxon>Bacillus</taxon>
    </lineage>
</organism>
<evidence type="ECO:0000256" key="1">
    <source>
        <dbReference type="ARBA" id="ARBA00004196"/>
    </source>
</evidence>
<evidence type="ECO:0000256" key="4">
    <source>
        <dbReference type="SAM" id="MobiDB-lite"/>
    </source>
</evidence>